<gene>
    <name evidence="1" type="ORF">CLV67_105475</name>
</gene>
<evidence type="ECO:0000313" key="2">
    <source>
        <dbReference type="Proteomes" id="UP000239415"/>
    </source>
</evidence>
<comment type="caution">
    <text evidence="1">The sequence shown here is derived from an EMBL/GenBank/DDBJ whole genome shotgun (WGS) entry which is preliminary data.</text>
</comment>
<evidence type="ECO:0000313" key="1">
    <source>
        <dbReference type="EMBL" id="PRX22298.1"/>
    </source>
</evidence>
<dbReference type="EMBL" id="PVMZ01000005">
    <property type="protein sequence ID" value="PRX22298.1"/>
    <property type="molecule type" value="Genomic_DNA"/>
</dbReference>
<name>A0A2T0KGI8_9ACTN</name>
<dbReference type="InterPro" id="IPR011989">
    <property type="entry name" value="ARM-like"/>
</dbReference>
<evidence type="ECO:0008006" key="3">
    <source>
        <dbReference type="Google" id="ProtNLM"/>
    </source>
</evidence>
<dbReference type="InterPro" id="IPR016024">
    <property type="entry name" value="ARM-type_fold"/>
</dbReference>
<sequence>MDPLSDLDGVAWGSLHGTYRSAEDVPRQIMALISKDAAVRGDALTKLSDAVVHQGTRWQVSAHVVPFLARLADDPATPDRAALVTLLRHVGLGARGDRDLPFDPVAAFDRTVTAEQEAMVVERVYHLEEEFDEDWIDVADACAVKWDADAYRATGQHLDAYRRWLGDPDPEVASPATELLAWFPLDEPTLGALLAADRDDAVRAGANLALAHLGVAPEAIVGRMTALLDHPDFAVRVTAAIALAYRLGPDLPDRALDLLVDAEERDVLPGFPPGWRDRAPRGYVALALRRLGLS</sequence>
<organism evidence="1 2">
    <name type="scientific">Actinoplanes italicus</name>
    <dbReference type="NCBI Taxonomy" id="113567"/>
    <lineage>
        <taxon>Bacteria</taxon>
        <taxon>Bacillati</taxon>
        <taxon>Actinomycetota</taxon>
        <taxon>Actinomycetes</taxon>
        <taxon>Micromonosporales</taxon>
        <taxon>Micromonosporaceae</taxon>
        <taxon>Actinoplanes</taxon>
    </lineage>
</organism>
<dbReference type="RefSeq" id="WP_146169178.1">
    <property type="nucleotide sequence ID" value="NZ_BOMO01000029.1"/>
</dbReference>
<dbReference type="Proteomes" id="UP000239415">
    <property type="component" value="Unassembled WGS sequence"/>
</dbReference>
<dbReference type="Gene3D" id="1.25.10.10">
    <property type="entry name" value="Leucine-rich Repeat Variant"/>
    <property type="match status" value="1"/>
</dbReference>
<dbReference type="SUPFAM" id="SSF48371">
    <property type="entry name" value="ARM repeat"/>
    <property type="match status" value="1"/>
</dbReference>
<protein>
    <recommendedName>
        <fullName evidence="3">HEAT repeat protein</fullName>
    </recommendedName>
</protein>
<proteinExistence type="predicted"/>
<dbReference type="AlphaFoldDB" id="A0A2T0KGI8"/>
<dbReference type="Pfam" id="PF13646">
    <property type="entry name" value="HEAT_2"/>
    <property type="match status" value="1"/>
</dbReference>
<reference evidence="1 2" key="1">
    <citation type="submission" date="2018-03" db="EMBL/GenBank/DDBJ databases">
        <title>Genomic Encyclopedia of Archaeal and Bacterial Type Strains, Phase II (KMG-II): from individual species to whole genera.</title>
        <authorList>
            <person name="Goeker M."/>
        </authorList>
    </citation>
    <scope>NUCLEOTIDE SEQUENCE [LARGE SCALE GENOMIC DNA]</scope>
    <source>
        <strain evidence="1 2">DSM 43146</strain>
    </source>
</reference>
<keyword evidence="2" id="KW-1185">Reference proteome</keyword>
<dbReference type="OrthoDB" id="292843at2"/>
<accession>A0A2T0KGI8</accession>